<name>A0AAD1TLC2_PELCU</name>
<dbReference type="Proteomes" id="UP001295444">
    <property type="component" value="Unassembled WGS sequence"/>
</dbReference>
<gene>
    <name evidence="1" type="ORF">PECUL_23A055616</name>
</gene>
<dbReference type="EMBL" id="CAKOES020000109">
    <property type="protein sequence ID" value="CAH2329944.1"/>
    <property type="molecule type" value="Genomic_DNA"/>
</dbReference>
<organism evidence="1 2">
    <name type="scientific">Pelobates cultripes</name>
    <name type="common">Western spadefoot toad</name>
    <dbReference type="NCBI Taxonomy" id="61616"/>
    <lineage>
        <taxon>Eukaryota</taxon>
        <taxon>Metazoa</taxon>
        <taxon>Chordata</taxon>
        <taxon>Craniata</taxon>
        <taxon>Vertebrata</taxon>
        <taxon>Euteleostomi</taxon>
        <taxon>Amphibia</taxon>
        <taxon>Batrachia</taxon>
        <taxon>Anura</taxon>
        <taxon>Pelobatoidea</taxon>
        <taxon>Pelobatidae</taxon>
        <taxon>Pelobates</taxon>
    </lineage>
</organism>
<proteinExistence type="predicted"/>
<keyword evidence="2" id="KW-1185">Reference proteome</keyword>
<evidence type="ECO:0000313" key="2">
    <source>
        <dbReference type="Proteomes" id="UP001295444"/>
    </source>
</evidence>
<accession>A0AAD1TLC2</accession>
<feature type="non-terminal residue" evidence="1">
    <location>
        <position position="1"/>
    </location>
</feature>
<dbReference type="AlphaFoldDB" id="A0AAD1TLC2"/>
<comment type="caution">
    <text evidence="1">The sequence shown here is derived from an EMBL/GenBank/DDBJ whole genome shotgun (WGS) entry which is preliminary data.</text>
</comment>
<protein>
    <submittedName>
        <fullName evidence="1">Uncharacterized protein</fullName>
    </submittedName>
</protein>
<reference evidence="1" key="1">
    <citation type="submission" date="2022-03" db="EMBL/GenBank/DDBJ databases">
        <authorList>
            <person name="Alioto T."/>
            <person name="Alioto T."/>
            <person name="Gomez Garrido J."/>
        </authorList>
    </citation>
    <scope>NUCLEOTIDE SEQUENCE</scope>
</reference>
<evidence type="ECO:0000313" key="1">
    <source>
        <dbReference type="EMBL" id="CAH2329944.1"/>
    </source>
</evidence>
<sequence length="337" mass="37801">MNELEQSNLAVDAFESSNYDTSFLSEGDSYYNNAINKEEKPTKSKVEDTFLVGRGDELYSNFQPINKLVSKVSPQEIVSPRNDKVFESPEGKPYMDKYIQNCDGTSQSHQVICETLGQKLPLNPTGDSMFMEGSSGLLMQNIKEKEEMHTEGKPVREFVPSFDHFEDSGITEDQMFASSELFFDDKISSADEEPNKYFTCTSEELIILDSSSSDLNDDTSLSIRSGSYYSLRSNSSSPIFIDGQTDLELSYFEEEDFPDYSKVIRNTISKAVNTDMPTVDPPCLPQLKTAQRRDVSSNTELSCLIRHEKGCQTDGLDTQDLVANADISISELFSNTQ</sequence>